<name>A0A7G8PDJ3_9MYCO</name>
<protein>
    <submittedName>
        <fullName evidence="2">DUF1707 and DUF2154 domain-containing protein</fullName>
    </submittedName>
</protein>
<proteinExistence type="predicted"/>
<accession>A0A7G8PDJ3</accession>
<dbReference type="KEGG" id="mflu:HZU40_30405"/>
<evidence type="ECO:0000313" key="3">
    <source>
        <dbReference type="Proteomes" id="UP000515498"/>
    </source>
</evidence>
<dbReference type="PANTHER" id="PTHR40763:SF4">
    <property type="entry name" value="DUF1707 DOMAIN-CONTAINING PROTEIN"/>
    <property type="match status" value="1"/>
</dbReference>
<dbReference type="EMBL" id="CP059894">
    <property type="protein sequence ID" value="QNJ92409.1"/>
    <property type="molecule type" value="Genomic_DNA"/>
</dbReference>
<dbReference type="AlphaFoldDB" id="A0A7G8PDJ3"/>
<organism evidence="2 3">
    <name type="scientific">Mycolicibacterium fluoranthenivorans</name>
    <dbReference type="NCBI Taxonomy" id="258505"/>
    <lineage>
        <taxon>Bacteria</taxon>
        <taxon>Bacillati</taxon>
        <taxon>Actinomycetota</taxon>
        <taxon>Actinomycetes</taxon>
        <taxon>Mycobacteriales</taxon>
        <taxon>Mycobacteriaceae</taxon>
        <taxon>Mycolicibacterium</taxon>
    </lineage>
</organism>
<dbReference type="Proteomes" id="UP000515498">
    <property type="component" value="Chromosome"/>
</dbReference>
<dbReference type="InterPro" id="IPR012551">
    <property type="entry name" value="DUF1707_SHOCT-like"/>
</dbReference>
<dbReference type="RefSeq" id="WP_187096832.1">
    <property type="nucleotide sequence ID" value="NZ_CP059894.1"/>
</dbReference>
<dbReference type="Pfam" id="PF08044">
    <property type="entry name" value="DUF1707"/>
    <property type="match status" value="1"/>
</dbReference>
<sequence length="197" mass="20813">MSTSAPRSGSMRAADTDRIQVAQLLTDAAAQGRLSLEEYETRLAKAYAAQTCAELDRLSADLPGGSATGKGICRPAPSTLLLAIMSGYERRGRWNVPKKLTTFALFGGGVVDLRYADFTTADVEIRSYSIFGGQTILVPPEVNVDIGGVGVMGSFDHSIAGSGTPGGPRVRVRGFSLWGSVGVKRKKRRSPSSESDG</sequence>
<reference evidence="2 3" key="1">
    <citation type="submission" date="2020-07" db="EMBL/GenBank/DDBJ databases">
        <title>Draft genome sequence of four isobutane-metabolizing strains capable of cometabolically degrading diverse ether contaminants.</title>
        <authorList>
            <person name="Chen W."/>
            <person name="Faulkner N."/>
            <person name="Smith C."/>
            <person name="Hyman M."/>
        </authorList>
    </citation>
    <scope>NUCLEOTIDE SEQUENCE [LARGE SCALE GENOMIC DNA]</scope>
    <source>
        <strain evidence="2 3">2A</strain>
    </source>
</reference>
<gene>
    <name evidence="2" type="ORF">HZU40_30405</name>
</gene>
<feature type="domain" description="DUF1707" evidence="1">
    <location>
        <begin position="11"/>
        <end position="63"/>
    </location>
</feature>
<evidence type="ECO:0000313" key="2">
    <source>
        <dbReference type="EMBL" id="QNJ92409.1"/>
    </source>
</evidence>
<evidence type="ECO:0000259" key="1">
    <source>
        <dbReference type="Pfam" id="PF08044"/>
    </source>
</evidence>
<dbReference type="PANTHER" id="PTHR40763">
    <property type="entry name" value="MEMBRANE PROTEIN-RELATED"/>
    <property type="match status" value="1"/>
</dbReference>